<dbReference type="Gene3D" id="1.10.10.10">
    <property type="entry name" value="Winged helix-like DNA-binding domain superfamily/Winged helix DNA-binding domain"/>
    <property type="match status" value="1"/>
</dbReference>
<dbReference type="Pfam" id="PF00017">
    <property type="entry name" value="SH2"/>
    <property type="match status" value="2"/>
</dbReference>
<dbReference type="PROSITE" id="PS50017">
    <property type="entry name" value="DEATH_DOMAIN"/>
    <property type="match status" value="1"/>
</dbReference>
<evidence type="ECO:0000313" key="8">
    <source>
        <dbReference type="Proteomes" id="UP001159405"/>
    </source>
</evidence>
<dbReference type="Pfam" id="PF16095">
    <property type="entry name" value="COR-A"/>
    <property type="match status" value="1"/>
</dbReference>
<accession>A0ABN8N2T0</accession>
<feature type="domain" description="Ubiquitin-like" evidence="6">
    <location>
        <begin position="294"/>
        <end position="366"/>
    </location>
</feature>
<feature type="domain" description="SH2" evidence="4">
    <location>
        <begin position="373"/>
        <end position="466"/>
    </location>
</feature>
<name>A0ABN8N2T0_9CNID</name>
<dbReference type="InterPro" id="IPR032171">
    <property type="entry name" value="COR-A"/>
</dbReference>
<dbReference type="InterPro" id="IPR029071">
    <property type="entry name" value="Ubiquitin-like_domsf"/>
</dbReference>
<keyword evidence="1" id="KW-0677">Repeat</keyword>
<dbReference type="InterPro" id="IPR027417">
    <property type="entry name" value="P-loop_NTPase"/>
</dbReference>
<dbReference type="Gene3D" id="3.40.50.300">
    <property type="entry name" value="P-loop containing nucleotide triphosphate hydrolases"/>
    <property type="match status" value="2"/>
</dbReference>
<dbReference type="InterPro" id="IPR011029">
    <property type="entry name" value="DEATH-like_dom_sf"/>
</dbReference>
<evidence type="ECO:0000259" key="5">
    <source>
        <dbReference type="PROSITE" id="PS50017"/>
    </source>
</evidence>
<dbReference type="EMBL" id="CALNXK010000006">
    <property type="protein sequence ID" value="CAH3037754.1"/>
    <property type="molecule type" value="Genomic_DNA"/>
</dbReference>
<dbReference type="Gene3D" id="3.10.20.90">
    <property type="entry name" value="Phosphatidylinositol 3-kinase Catalytic Subunit, Chain A, domain 1"/>
    <property type="match status" value="1"/>
</dbReference>
<reference evidence="7 8" key="1">
    <citation type="submission" date="2022-05" db="EMBL/GenBank/DDBJ databases">
        <authorList>
            <consortium name="Genoscope - CEA"/>
            <person name="William W."/>
        </authorList>
    </citation>
    <scope>NUCLEOTIDE SEQUENCE [LARGE SCALE GENOMIC DNA]</scope>
</reference>
<dbReference type="PROSITE" id="PS50001">
    <property type="entry name" value="SH2"/>
    <property type="match status" value="2"/>
</dbReference>
<evidence type="ECO:0000259" key="4">
    <source>
        <dbReference type="PROSITE" id="PS50001"/>
    </source>
</evidence>
<evidence type="ECO:0000313" key="7">
    <source>
        <dbReference type="EMBL" id="CAH3037754.1"/>
    </source>
</evidence>
<evidence type="ECO:0000256" key="1">
    <source>
        <dbReference type="ARBA" id="ARBA00022737"/>
    </source>
</evidence>
<comment type="caution">
    <text evidence="7">The sequence shown here is derived from an EMBL/GenBank/DDBJ whole genome shotgun (WGS) entry which is preliminary data.</text>
</comment>
<protein>
    <recommendedName>
        <fullName evidence="9">Non-specific serine/threonine protein kinase</fullName>
    </recommendedName>
</protein>
<dbReference type="SUPFAM" id="SSF52540">
    <property type="entry name" value="P-loop containing nucleoside triphosphate hydrolases"/>
    <property type="match status" value="1"/>
</dbReference>
<dbReference type="PROSITE" id="PS50053">
    <property type="entry name" value="UBIQUITIN_2"/>
    <property type="match status" value="1"/>
</dbReference>
<dbReference type="Pfam" id="PF00531">
    <property type="entry name" value="Death"/>
    <property type="match status" value="1"/>
</dbReference>
<dbReference type="InterPro" id="IPR036860">
    <property type="entry name" value="SH2_dom_sf"/>
</dbReference>
<keyword evidence="2 3" id="KW-0727">SH2 domain</keyword>
<organism evidence="7 8">
    <name type="scientific">Porites lobata</name>
    <dbReference type="NCBI Taxonomy" id="104759"/>
    <lineage>
        <taxon>Eukaryota</taxon>
        <taxon>Metazoa</taxon>
        <taxon>Cnidaria</taxon>
        <taxon>Anthozoa</taxon>
        <taxon>Hexacorallia</taxon>
        <taxon>Scleractinia</taxon>
        <taxon>Fungiina</taxon>
        <taxon>Poritidae</taxon>
        <taxon>Porites</taxon>
    </lineage>
</organism>
<dbReference type="CDD" id="cd01670">
    <property type="entry name" value="Death"/>
    <property type="match status" value="1"/>
</dbReference>
<evidence type="ECO:0000256" key="3">
    <source>
        <dbReference type="PROSITE-ProRule" id="PRU00191"/>
    </source>
</evidence>
<dbReference type="SUPFAM" id="SSF54236">
    <property type="entry name" value="Ubiquitin-like"/>
    <property type="match status" value="2"/>
</dbReference>
<dbReference type="SUPFAM" id="SSF55550">
    <property type="entry name" value="SH2 domain"/>
    <property type="match status" value="2"/>
</dbReference>
<dbReference type="SUPFAM" id="SSF47986">
    <property type="entry name" value="DEATH domain"/>
    <property type="match status" value="1"/>
</dbReference>
<dbReference type="PANTHER" id="PTHR19969:SF5">
    <property type="entry name" value="CRK-LIKE PROTEIN"/>
    <property type="match status" value="1"/>
</dbReference>
<dbReference type="PRINTS" id="PR00401">
    <property type="entry name" value="SH2DOMAIN"/>
</dbReference>
<dbReference type="Gene3D" id="1.10.533.10">
    <property type="entry name" value="Death Domain, Fas"/>
    <property type="match status" value="1"/>
</dbReference>
<dbReference type="SMART" id="SM00213">
    <property type="entry name" value="UBQ"/>
    <property type="match status" value="1"/>
</dbReference>
<dbReference type="CDD" id="cd17039">
    <property type="entry name" value="Ubl_ubiquitin_like"/>
    <property type="match status" value="1"/>
</dbReference>
<evidence type="ECO:0000259" key="6">
    <source>
        <dbReference type="PROSITE" id="PS50053"/>
    </source>
</evidence>
<evidence type="ECO:0000256" key="2">
    <source>
        <dbReference type="ARBA" id="ARBA00022999"/>
    </source>
</evidence>
<dbReference type="InterPro" id="IPR036388">
    <property type="entry name" value="WH-like_DNA-bd_sf"/>
</dbReference>
<dbReference type="Gene3D" id="3.30.505.10">
    <property type="entry name" value="SH2 domain"/>
    <property type="match status" value="2"/>
</dbReference>
<dbReference type="InterPro" id="IPR000980">
    <property type="entry name" value="SH2"/>
</dbReference>
<dbReference type="Proteomes" id="UP001159405">
    <property type="component" value="Unassembled WGS sequence"/>
</dbReference>
<dbReference type="PANTHER" id="PTHR19969">
    <property type="entry name" value="SH2-SH3 ADAPTOR PROTEIN-RELATED"/>
    <property type="match status" value="1"/>
</dbReference>
<feature type="domain" description="Death" evidence="5">
    <location>
        <begin position="1253"/>
        <end position="1319"/>
    </location>
</feature>
<dbReference type="SMART" id="SM00252">
    <property type="entry name" value="SH2"/>
    <property type="match status" value="2"/>
</dbReference>
<gene>
    <name evidence="7" type="ORF">PLOB_00039648</name>
</gene>
<dbReference type="InterPro" id="IPR000626">
    <property type="entry name" value="Ubiquitin-like_dom"/>
</dbReference>
<keyword evidence="8" id="KW-1185">Reference proteome</keyword>
<dbReference type="Pfam" id="PF00240">
    <property type="entry name" value="ubiquitin"/>
    <property type="match status" value="1"/>
</dbReference>
<dbReference type="InterPro" id="IPR000488">
    <property type="entry name" value="Death_dom"/>
</dbReference>
<feature type="domain" description="SH2" evidence="4">
    <location>
        <begin position="171"/>
        <end position="262"/>
    </location>
</feature>
<evidence type="ECO:0008006" key="9">
    <source>
        <dbReference type="Google" id="ProtNLM"/>
    </source>
</evidence>
<proteinExistence type="predicted"/>
<sequence length="1346" mass="152249">MQACVDILNAKRIPVNGTLLDTVETLKEKISKETGLSPCLQTLHVLQNAATVEWKDDSSIYFGDLIKKNAVIYLSYKKGNSSSSYYINIVTETGRVLLVTPEGGKSVTINDLKQQLSTILRLRADSLFLRIVELSNRINRPLGELFNTLQDYGVISGSVLYVQIHPWSESWFHGKIGRDQAEEIMSSASEGQFLVKESVSFPGDYVLFVRDAGQVKHFKVSCHKNMMFTINGRNFFYTIAEMIQFYKRKEGLPIKGKLKEPVTRSELSECTGGEGLTTTGSPSVRPRLYTAASTEIHIRVVIGSKTFSLLTSTLNQVQSLKAQIEEKSGQPADCQLLRLNDKLLVMDSFHLSDYHVMENSTIYVQVHPWDEDWYVGDLTHDKIDSLVKSMSTVPKDGMFLIKDSSTSPGNYCLYVWWKGNPVRYLVEFKKNRFAIGNEHQFNSLSDFVEWYRKCRGGLKSQLTDPVKIDKDSKCRFPPAVVARGNKAKAAYRRALENGKTRDVRVRIMLIGEGKAGKTSLKRFLKGEKFNKHEASTLGVDMDAPLLKDGLKAWSAHKTVKNISVFDHRSAQLVVRQLSEPNGYPTSDLVKAKYPARKGFSCSEANCSERKCYLNLPSASNGVSNGTEHCKDMHHFNERLKGMPNGTDHYEEPPSPFLQDDVFISDQVISDPLPRNMASVVEDILTSDQDPSDNLPQNVANLVERMLRQEHFSASEEVWPVIWDFSGQSLLHGMNPIFMSREAVYLLVCDLTKDLFSKEHTGQSARATNMQHKTDSCFDHLVRWMDLVHSFQDTSAASVTSSAQPPVILVGTHADKVSGDPWNRLEAILDSFHGKQFSSHIVDKFSVDNTRAGQAKEDPTILKLRQKIISVASSLPHRNREIPLQWLRVEKVLHRLAAEGFKYITLQQFKTVAKKVCRFHVDEDSDELLHFLCDCGAVLCFNESDESNCLVFLDPQWLVHLFCQIINVVPGRREPMNIRQCRQTLAKEGILSEELVNFACQESDLNLSKESLLSVMEKASLVCRLEVQNGEVVYLVPTMLPATPENEIVGLTDQYMTAPVYITFNTGYIPYGLFSRFVVLFSDWASKKHSARPPKMSANTARFFIGKKNDYSLTFAFFKSVVMVHVLREGSKEEETEMTAICQQVYRCIEDVLDSLHLRCHWLHSITWRLCARCDLCLGESEGDDGCSWHHIPSCPHPDCAHFIPLGPDRPLRCEQTIKSKTLLDKDKLKPWIKVHTYALQFSYDLRFKPGVVSLDDLLYLAHDVGSQWKSLCRILLGAKEIEHIDHDQKTLDDKCYTLLDRWKKSQASDATYAALGMALIHEDLQAEELCAKYCGLQSQVPLESSV</sequence>
<dbReference type="InterPro" id="IPR051184">
    <property type="entry name" value="Tyrosine-phos_adapter"/>
</dbReference>